<sequence>MAIRINKKLDYFSSFDPTKESKPISLGNLCKDIEDGRLTLPIFQTGIRWKVEKSIELLNFQLTGKAAVAPISINVIENKDMAVPQVKFITRNLVPEDELAGKHSVNDGQQRLSCNYKAYTDDDEFRNVVLDITTGKFTLITGTMRKSQIPVGKLYNKDPKEFERFVRDNPDMQTFEVQSLLTRIRNKFLAYYYTVNYAKDLSEDEQRVWFEVLNLAGSKVTETEVHLTEMLVKGVDYYKEYAEKFGEKLKESGLDGLFVQKATEISVPLAALNPAYELIKKKPHTANFSPMPSDVKASLISKLSAEELRTIFAWTLEALDKALEFIESKQLAEPKRIDYLTYLLGAFVVLPNGELNEAQENFLVEWYEDVEFAKKDNGVRRKIFDDLIEVAKL</sequence>
<keyword evidence="2" id="KW-1185">Reference proteome</keyword>
<evidence type="ECO:0000313" key="1">
    <source>
        <dbReference type="EMBL" id="PLT29816.1"/>
    </source>
</evidence>
<gene>
    <name evidence="1" type="ORF">CUU66_10965</name>
</gene>
<protein>
    <recommendedName>
        <fullName evidence="3">DUF262 domain-containing protein</fullName>
    </recommendedName>
</protein>
<proteinExistence type="predicted"/>
<organism evidence="1 2">
    <name type="scientific">Peribacillus deserti</name>
    <dbReference type="NCBI Taxonomy" id="673318"/>
    <lineage>
        <taxon>Bacteria</taxon>
        <taxon>Bacillati</taxon>
        <taxon>Bacillota</taxon>
        <taxon>Bacilli</taxon>
        <taxon>Bacillales</taxon>
        <taxon>Bacillaceae</taxon>
        <taxon>Peribacillus</taxon>
    </lineage>
</organism>
<dbReference type="RefSeq" id="WP_101642039.1">
    <property type="nucleotide sequence ID" value="NZ_PGUY01000033.1"/>
</dbReference>
<evidence type="ECO:0008006" key="3">
    <source>
        <dbReference type="Google" id="ProtNLM"/>
    </source>
</evidence>
<dbReference type="Proteomes" id="UP000234748">
    <property type="component" value="Unassembled WGS sequence"/>
</dbReference>
<name>A0A2N5M622_9BACI</name>
<reference evidence="1 2" key="1">
    <citation type="submission" date="2017-11" db="EMBL/GenBank/DDBJ databases">
        <title>Comparitive Functional Genomics of Dry Heat Resistant strains isolated from the Viking Spacecraft.</title>
        <authorList>
            <person name="Seuylemezian A."/>
            <person name="Cooper K."/>
            <person name="Vaishampayan P."/>
        </authorList>
    </citation>
    <scope>NUCLEOTIDE SEQUENCE [LARGE SCALE GENOMIC DNA]</scope>
    <source>
        <strain evidence="1 2">V1-29</strain>
    </source>
</reference>
<dbReference type="EMBL" id="PGUY01000033">
    <property type="protein sequence ID" value="PLT29816.1"/>
    <property type="molecule type" value="Genomic_DNA"/>
</dbReference>
<dbReference type="AlphaFoldDB" id="A0A2N5M622"/>
<evidence type="ECO:0000313" key="2">
    <source>
        <dbReference type="Proteomes" id="UP000234748"/>
    </source>
</evidence>
<comment type="caution">
    <text evidence="1">The sequence shown here is derived from an EMBL/GenBank/DDBJ whole genome shotgun (WGS) entry which is preliminary data.</text>
</comment>
<dbReference type="OrthoDB" id="9798761at2"/>
<accession>A0A2N5M622</accession>